<evidence type="ECO:0000256" key="2">
    <source>
        <dbReference type="ARBA" id="ARBA00022475"/>
    </source>
</evidence>
<keyword evidence="10" id="KW-1185">Reference proteome</keyword>
<protein>
    <submittedName>
        <fullName evidence="9">Uncharacterized protein</fullName>
    </submittedName>
</protein>
<evidence type="ECO:0000256" key="3">
    <source>
        <dbReference type="ARBA" id="ARBA00022622"/>
    </source>
</evidence>
<dbReference type="EMBL" id="CP093343">
    <property type="protein sequence ID" value="WOG83137.1"/>
    <property type="molecule type" value="Genomic_DNA"/>
</dbReference>
<dbReference type="Pfam" id="PF07983">
    <property type="entry name" value="X8"/>
    <property type="match status" value="1"/>
</dbReference>
<evidence type="ECO:0000256" key="5">
    <source>
        <dbReference type="ARBA" id="ARBA00023136"/>
    </source>
</evidence>
<name>A0A162AIG1_DAUCS</name>
<organism evidence="9 10">
    <name type="scientific">Daucus carota subsp. sativus</name>
    <name type="common">Carrot</name>
    <dbReference type="NCBI Taxonomy" id="79200"/>
    <lineage>
        <taxon>Eukaryota</taxon>
        <taxon>Viridiplantae</taxon>
        <taxon>Streptophyta</taxon>
        <taxon>Embryophyta</taxon>
        <taxon>Tracheophyta</taxon>
        <taxon>Spermatophyta</taxon>
        <taxon>Magnoliopsida</taxon>
        <taxon>eudicotyledons</taxon>
        <taxon>Gunneridae</taxon>
        <taxon>Pentapetalae</taxon>
        <taxon>asterids</taxon>
        <taxon>campanulids</taxon>
        <taxon>Apiales</taxon>
        <taxon>Apiaceae</taxon>
        <taxon>Apioideae</taxon>
        <taxon>Scandiceae</taxon>
        <taxon>Daucinae</taxon>
        <taxon>Daucus</taxon>
        <taxon>Daucus sect. Daucus</taxon>
    </lineage>
</organism>
<dbReference type="GO" id="GO:0005886">
    <property type="term" value="C:plasma membrane"/>
    <property type="evidence" value="ECO:0007669"/>
    <property type="project" value="UniProtKB-SubCell"/>
</dbReference>
<dbReference type="PANTHER" id="PTHR31044">
    <property type="entry name" value="BETA-1,3 GLUCANASE"/>
    <property type="match status" value="1"/>
</dbReference>
<keyword evidence="3" id="KW-0336">GPI-anchor</keyword>
<keyword evidence="5" id="KW-0472">Membrane</keyword>
<dbReference type="InterPro" id="IPR012946">
    <property type="entry name" value="X8"/>
</dbReference>
<dbReference type="GO" id="GO:0098552">
    <property type="term" value="C:side of membrane"/>
    <property type="evidence" value="ECO:0007669"/>
    <property type="project" value="UniProtKB-KW"/>
</dbReference>
<reference evidence="9" key="2">
    <citation type="submission" date="2022-03" db="EMBL/GenBank/DDBJ databases">
        <title>Draft title - Genomic analysis of global carrot germplasm unveils the trajectory of domestication and the origin of high carotenoid orange carrot.</title>
        <authorList>
            <person name="Iorizzo M."/>
            <person name="Ellison S."/>
            <person name="Senalik D."/>
            <person name="Macko-Podgorni A."/>
            <person name="Grzebelus D."/>
            <person name="Bostan H."/>
            <person name="Rolling W."/>
            <person name="Curaba J."/>
            <person name="Simon P."/>
        </authorList>
    </citation>
    <scope>NUCLEOTIDE SEQUENCE</scope>
    <source>
        <tissue evidence="9">Leaf</tissue>
    </source>
</reference>
<dbReference type="OMA" id="ACKFEVI"/>
<evidence type="ECO:0000256" key="6">
    <source>
        <dbReference type="ARBA" id="ARBA00023157"/>
    </source>
</evidence>
<keyword evidence="4" id="KW-0732">Signal</keyword>
<evidence type="ECO:0000256" key="4">
    <source>
        <dbReference type="ARBA" id="ARBA00022729"/>
    </source>
</evidence>
<dbReference type="AlphaFoldDB" id="A0A162AIG1"/>
<dbReference type="OrthoDB" id="2019109at2759"/>
<evidence type="ECO:0000256" key="1">
    <source>
        <dbReference type="ARBA" id="ARBA00004609"/>
    </source>
</evidence>
<comment type="subcellular location">
    <subcellularLocation>
        <location evidence="1">Cell membrane</location>
        <topology evidence="1">Lipid-anchor</topology>
        <topology evidence="1">GPI-anchor</topology>
    </subcellularLocation>
</comment>
<reference evidence="9" key="1">
    <citation type="journal article" date="2016" name="Nat. Genet.">
        <title>A high-quality carrot genome assembly provides new insights into carotenoid accumulation and asterid genome evolution.</title>
        <authorList>
            <person name="Iorizzo M."/>
            <person name="Ellison S."/>
            <person name="Senalik D."/>
            <person name="Zeng P."/>
            <person name="Satapoomin P."/>
            <person name="Huang J."/>
            <person name="Bowman M."/>
            <person name="Iovene M."/>
            <person name="Sanseverino W."/>
            <person name="Cavagnaro P."/>
            <person name="Yildiz M."/>
            <person name="Macko-Podgorni A."/>
            <person name="Moranska E."/>
            <person name="Grzebelus E."/>
            <person name="Grzebelus D."/>
            <person name="Ashrafi H."/>
            <person name="Zheng Z."/>
            <person name="Cheng S."/>
            <person name="Spooner D."/>
            <person name="Van Deynze A."/>
            <person name="Simon P."/>
        </authorList>
    </citation>
    <scope>NUCLEOTIDE SEQUENCE</scope>
    <source>
        <tissue evidence="9">Leaf</tissue>
    </source>
</reference>
<evidence type="ECO:0000313" key="9">
    <source>
        <dbReference type="EMBL" id="WOG83137.1"/>
    </source>
</evidence>
<dbReference type="FunFam" id="1.20.58.1040:FF:000001">
    <property type="entry name" value="Glucan endo-1,3-beta-glucosidase 4"/>
    <property type="match status" value="1"/>
</dbReference>
<evidence type="ECO:0000256" key="7">
    <source>
        <dbReference type="ARBA" id="ARBA00023180"/>
    </source>
</evidence>
<accession>A0A162AIG1</accession>
<evidence type="ECO:0000256" key="8">
    <source>
        <dbReference type="ARBA" id="ARBA00023288"/>
    </source>
</evidence>
<dbReference type="Gene3D" id="1.20.58.1040">
    <property type="match status" value="1"/>
</dbReference>
<gene>
    <name evidence="9" type="ORF">DCAR_0102311</name>
</gene>
<keyword evidence="8" id="KW-0449">Lipoprotein</keyword>
<keyword evidence="7" id="KW-0325">Glycoprotein</keyword>
<proteinExistence type="predicted"/>
<dbReference type="Gramene" id="KZN09576">
    <property type="protein sequence ID" value="KZN09576"/>
    <property type="gene ID" value="DCAR_002232"/>
</dbReference>
<dbReference type="InterPro" id="IPR044788">
    <property type="entry name" value="X8_dom_prot"/>
</dbReference>
<dbReference type="Proteomes" id="UP000077755">
    <property type="component" value="Chromosome 1"/>
</dbReference>
<dbReference type="GO" id="GO:0009506">
    <property type="term" value="C:plasmodesma"/>
    <property type="evidence" value="ECO:0007669"/>
    <property type="project" value="UniProtKB-ARBA"/>
</dbReference>
<evidence type="ECO:0000313" key="10">
    <source>
        <dbReference type="Proteomes" id="UP000077755"/>
    </source>
</evidence>
<sequence length="120" mass="13023">MLSPEPRTLISLIILSSILLSHFADGQFDEEWCVADVQTPDDILLGAMDWACNNGADCGPIRPDQPCYLPNTMADHASFAFNSYYLNMKSKGADCYFNAAAIITSSDPSHGACKFGASHE</sequence>
<dbReference type="SMART" id="SM00768">
    <property type="entry name" value="X8"/>
    <property type="match status" value="1"/>
</dbReference>
<dbReference type="PANTHER" id="PTHR31044:SF35">
    <property type="entry name" value="GLUCAN ENDO-1,3-BETA-GLUCOSIDASE 4-LIKE"/>
    <property type="match status" value="1"/>
</dbReference>
<keyword evidence="6" id="KW-1015">Disulfide bond</keyword>
<keyword evidence="2" id="KW-1003">Cell membrane</keyword>